<evidence type="ECO:0000313" key="3">
    <source>
        <dbReference type="Proteomes" id="UP000215914"/>
    </source>
</evidence>
<dbReference type="EMBL" id="MNCJ02000332">
    <property type="protein sequence ID" value="KAF5756546.1"/>
    <property type="molecule type" value="Genomic_DNA"/>
</dbReference>
<dbReference type="Gramene" id="mRNA:HanXRQr2_Chr17g0815981">
    <property type="protein sequence ID" value="mRNA:HanXRQr2_Chr17g0815981"/>
    <property type="gene ID" value="HanXRQr2_Chr17g0815981"/>
</dbReference>
<proteinExistence type="predicted"/>
<dbReference type="InParanoid" id="A0A251RPY0"/>
<accession>A0A251RPY0</accession>
<reference evidence="1" key="3">
    <citation type="submission" date="2020-06" db="EMBL/GenBank/DDBJ databases">
        <title>Helianthus annuus Genome sequencing and assembly Release 2.</title>
        <authorList>
            <person name="Gouzy J."/>
            <person name="Langlade N."/>
            <person name="Munos S."/>
        </authorList>
    </citation>
    <scope>NUCLEOTIDE SEQUENCE</scope>
    <source>
        <tissue evidence="1">Leaves</tissue>
    </source>
</reference>
<protein>
    <submittedName>
        <fullName evidence="2">Uncharacterized protein</fullName>
    </submittedName>
</protein>
<organism evidence="2 3">
    <name type="scientific">Helianthus annuus</name>
    <name type="common">Common sunflower</name>
    <dbReference type="NCBI Taxonomy" id="4232"/>
    <lineage>
        <taxon>Eukaryota</taxon>
        <taxon>Viridiplantae</taxon>
        <taxon>Streptophyta</taxon>
        <taxon>Embryophyta</taxon>
        <taxon>Tracheophyta</taxon>
        <taxon>Spermatophyta</taxon>
        <taxon>Magnoliopsida</taxon>
        <taxon>eudicotyledons</taxon>
        <taxon>Gunneridae</taxon>
        <taxon>Pentapetalae</taxon>
        <taxon>asterids</taxon>
        <taxon>campanulids</taxon>
        <taxon>Asterales</taxon>
        <taxon>Asteraceae</taxon>
        <taxon>Asteroideae</taxon>
        <taxon>Heliantheae alliance</taxon>
        <taxon>Heliantheae</taxon>
        <taxon>Helianthus</taxon>
    </lineage>
</organism>
<name>A0A251RPY0_HELAN</name>
<gene>
    <name evidence="2" type="ORF">HannXRQ_Chr17g0551081</name>
    <name evidence="1" type="ORF">HanXRQr2_Chr17g0815981</name>
</gene>
<dbReference type="EMBL" id="CM007906">
    <property type="protein sequence ID" value="OTF86465.1"/>
    <property type="molecule type" value="Genomic_DNA"/>
</dbReference>
<reference evidence="2" key="2">
    <citation type="submission" date="2017-02" db="EMBL/GenBank/DDBJ databases">
        <title>Sunflower complete genome.</title>
        <authorList>
            <person name="Langlade N."/>
            <person name="Munos S."/>
        </authorList>
    </citation>
    <scope>NUCLEOTIDE SEQUENCE [LARGE SCALE GENOMIC DNA]</scope>
    <source>
        <tissue evidence="2">Leaves</tissue>
    </source>
</reference>
<evidence type="ECO:0000313" key="2">
    <source>
        <dbReference type="EMBL" id="OTF86465.1"/>
    </source>
</evidence>
<sequence length="186" mass="20733">MAEARRRNQKHGINEKEGGDVMMMTEMVVLVAKGEARQPSPPDKNSIDFGLVKMADVSRSHAVGERRWLWRWLCGSDSTGSDFVWWVWVRDVTSSQLWFDSGSGQILEPQVLGQQKSKAVKHSISACVSVFGSEFGSGSTRSNPSQLGQHSQTEPTELTRLVQLSGSTFRHDDLVKINDTIVLLFL</sequence>
<keyword evidence="3" id="KW-1185">Reference proteome</keyword>
<dbReference type="AlphaFoldDB" id="A0A251RPY0"/>
<dbReference type="Proteomes" id="UP000215914">
    <property type="component" value="Chromosome 17"/>
</dbReference>
<evidence type="ECO:0000313" key="1">
    <source>
        <dbReference type="EMBL" id="KAF5756546.1"/>
    </source>
</evidence>
<reference evidence="1 3" key="1">
    <citation type="journal article" date="2017" name="Nature">
        <title>The sunflower genome provides insights into oil metabolism, flowering and Asterid evolution.</title>
        <authorList>
            <person name="Badouin H."/>
            <person name="Gouzy J."/>
            <person name="Grassa C.J."/>
            <person name="Murat F."/>
            <person name="Staton S.E."/>
            <person name="Cottret L."/>
            <person name="Lelandais-Briere C."/>
            <person name="Owens G.L."/>
            <person name="Carrere S."/>
            <person name="Mayjonade B."/>
            <person name="Legrand L."/>
            <person name="Gill N."/>
            <person name="Kane N.C."/>
            <person name="Bowers J.E."/>
            <person name="Hubner S."/>
            <person name="Bellec A."/>
            <person name="Berard A."/>
            <person name="Berges H."/>
            <person name="Blanchet N."/>
            <person name="Boniface M.C."/>
            <person name="Brunel D."/>
            <person name="Catrice O."/>
            <person name="Chaidir N."/>
            <person name="Claudel C."/>
            <person name="Donnadieu C."/>
            <person name="Faraut T."/>
            <person name="Fievet G."/>
            <person name="Helmstetter N."/>
            <person name="King M."/>
            <person name="Knapp S.J."/>
            <person name="Lai Z."/>
            <person name="Le Paslier M.C."/>
            <person name="Lippi Y."/>
            <person name="Lorenzon L."/>
            <person name="Mandel J.R."/>
            <person name="Marage G."/>
            <person name="Marchand G."/>
            <person name="Marquand E."/>
            <person name="Bret-Mestries E."/>
            <person name="Morien E."/>
            <person name="Nambeesan S."/>
            <person name="Nguyen T."/>
            <person name="Pegot-Espagnet P."/>
            <person name="Pouilly N."/>
            <person name="Raftis F."/>
            <person name="Sallet E."/>
            <person name="Schiex T."/>
            <person name="Thomas J."/>
            <person name="Vandecasteele C."/>
            <person name="Vares D."/>
            <person name="Vear F."/>
            <person name="Vautrin S."/>
            <person name="Crespi M."/>
            <person name="Mangin B."/>
            <person name="Burke J.M."/>
            <person name="Salse J."/>
            <person name="Munos S."/>
            <person name="Vincourt P."/>
            <person name="Rieseberg L.H."/>
            <person name="Langlade N.B."/>
        </authorList>
    </citation>
    <scope>NUCLEOTIDE SEQUENCE [LARGE SCALE GENOMIC DNA]</scope>
    <source>
        <strain evidence="3">cv. SF193</strain>
        <tissue evidence="1">Leaves</tissue>
    </source>
</reference>